<accession>A0ABV5RKC5</accession>
<organism evidence="2 3">
    <name type="scientific">Streptomyces yanii</name>
    <dbReference type="NCBI Taxonomy" id="78510"/>
    <lineage>
        <taxon>Bacteria</taxon>
        <taxon>Bacillati</taxon>
        <taxon>Actinomycetota</taxon>
        <taxon>Actinomycetes</taxon>
        <taxon>Kitasatosporales</taxon>
        <taxon>Streptomycetaceae</taxon>
        <taxon>Streptomyces</taxon>
    </lineage>
</organism>
<sequence>MKAPQKERADPSPEAAAHARRMLDSTPMGHRGSPQDIAHGVLHLASEEAGFATGTELVVDGGCTAVRAVTPRSCLRAPITGCTASRTVNRPPDGTRADRPPRRP</sequence>
<dbReference type="Pfam" id="PF13561">
    <property type="entry name" value="adh_short_C2"/>
    <property type="match status" value="1"/>
</dbReference>
<reference evidence="2 3" key="1">
    <citation type="submission" date="2024-09" db="EMBL/GenBank/DDBJ databases">
        <authorList>
            <person name="Sun Q."/>
            <person name="Mori K."/>
        </authorList>
    </citation>
    <scope>NUCLEOTIDE SEQUENCE [LARGE SCALE GENOMIC DNA]</scope>
    <source>
        <strain evidence="2 3">JCM 3331</strain>
    </source>
</reference>
<dbReference type="Proteomes" id="UP001589710">
    <property type="component" value="Unassembled WGS sequence"/>
</dbReference>
<feature type="compositionally biased region" description="Basic and acidic residues" evidence="1">
    <location>
        <begin position="93"/>
        <end position="104"/>
    </location>
</feature>
<evidence type="ECO:0000313" key="2">
    <source>
        <dbReference type="EMBL" id="MFB9578318.1"/>
    </source>
</evidence>
<dbReference type="InterPro" id="IPR036291">
    <property type="entry name" value="NAD(P)-bd_dom_sf"/>
</dbReference>
<feature type="compositionally biased region" description="Basic and acidic residues" evidence="1">
    <location>
        <begin position="1"/>
        <end position="11"/>
    </location>
</feature>
<comment type="caution">
    <text evidence="2">The sequence shown here is derived from an EMBL/GenBank/DDBJ whole genome shotgun (WGS) entry which is preliminary data.</text>
</comment>
<keyword evidence="3" id="KW-1185">Reference proteome</keyword>
<feature type="region of interest" description="Disordered" evidence="1">
    <location>
        <begin position="83"/>
        <end position="104"/>
    </location>
</feature>
<dbReference type="EMBL" id="JBHMCG010000175">
    <property type="protein sequence ID" value="MFB9578318.1"/>
    <property type="molecule type" value="Genomic_DNA"/>
</dbReference>
<dbReference type="Gene3D" id="3.40.50.720">
    <property type="entry name" value="NAD(P)-binding Rossmann-like Domain"/>
    <property type="match status" value="1"/>
</dbReference>
<evidence type="ECO:0000256" key="1">
    <source>
        <dbReference type="SAM" id="MobiDB-lite"/>
    </source>
</evidence>
<protein>
    <submittedName>
        <fullName evidence="2">SDR family oxidoreductase</fullName>
    </submittedName>
</protein>
<dbReference type="RefSeq" id="WP_345511063.1">
    <property type="nucleotide sequence ID" value="NZ_BAAAXD010000011.1"/>
</dbReference>
<feature type="region of interest" description="Disordered" evidence="1">
    <location>
        <begin position="1"/>
        <end position="36"/>
    </location>
</feature>
<name>A0ABV5RKC5_9ACTN</name>
<proteinExistence type="predicted"/>
<evidence type="ECO:0000313" key="3">
    <source>
        <dbReference type="Proteomes" id="UP001589710"/>
    </source>
</evidence>
<dbReference type="SUPFAM" id="SSF51735">
    <property type="entry name" value="NAD(P)-binding Rossmann-fold domains"/>
    <property type="match status" value="1"/>
</dbReference>
<gene>
    <name evidence="2" type="ORF">ACFFTL_40155</name>
</gene>
<dbReference type="InterPro" id="IPR002347">
    <property type="entry name" value="SDR_fam"/>
</dbReference>